<dbReference type="Gene3D" id="3.40.390.10">
    <property type="entry name" value="Collagenase (Catalytic Domain)"/>
    <property type="match status" value="1"/>
</dbReference>
<dbReference type="OMA" id="QPAYHRE"/>
<reference evidence="2 3" key="1">
    <citation type="journal article" date="2020" name="Cell">
        <title>Large-Scale Comparative Analyses of Tick Genomes Elucidate Their Genetic Diversity and Vector Capacities.</title>
        <authorList>
            <consortium name="Tick Genome and Microbiome Consortium (TIGMIC)"/>
            <person name="Jia N."/>
            <person name="Wang J."/>
            <person name="Shi W."/>
            <person name="Du L."/>
            <person name="Sun Y."/>
            <person name="Zhan W."/>
            <person name="Jiang J.F."/>
            <person name="Wang Q."/>
            <person name="Zhang B."/>
            <person name="Ji P."/>
            <person name="Bell-Sakyi L."/>
            <person name="Cui X.M."/>
            <person name="Yuan T.T."/>
            <person name="Jiang B.G."/>
            <person name="Yang W.F."/>
            <person name="Lam T.T."/>
            <person name="Chang Q.C."/>
            <person name="Ding S.J."/>
            <person name="Wang X.J."/>
            <person name="Zhu J.G."/>
            <person name="Ruan X.D."/>
            <person name="Zhao L."/>
            <person name="Wei J.T."/>
            <person name="Ye R.Z."/>
            <person name="Que T.C."/>
            <person name="Du C.H."/>
            <person name="Zhou Y.H."/>
            <person name="Cheng J.X."/>
            <person name="Dai P.F."/>
            <person name="Guo W.B."/>
            <person name="Han X.H."/>
            <person name="Huang E.J."/>
            <person name="Li L.F."/>
            <person name="Wei W."/>
            <person name="Gao Y.C."/>
            <person name="Liu J.Z."/>
            <person name="Shao H.Z."/>
            <person name="Wang X."/>
            <person name="Wang C.C."/>
            <person name="Yang T.C."/>
            <person name="Huo Q.B."/>
            <person name="Li W."/>
            <person name="Chen H.Y."/>
            <person name="Chen S.E."/>
            <person name="Zhou L.G."/>
            <person name="Ni X.B."/>
            <person name="Tian J.H."/>
            <person name="Sheng Y."/>
            <person name="Liu T."/>
            <person name="Pan Y.S."/>
            <person name="Xia L.Y."/>
            <person name="Li J."/>
            <person name="Zhao F."/>
            <person name="Cao W.C."/>
        </authorList>
    </citation>
    <scope>NUCLEOTIDE SEQUENCE [LARGE SCALE GENOMIC DNA]</scope>
    <source>
        <strain evidence="2">HaeL-2018</strain>
    </source>
</reference>
<dbReference type="AlphaFoldDB" id="A0A9J6FWH8"/>
<dbReference type="GO" id="GO:0004222">
    <property type="term" value="F:metalloendopeptidase activity"/>
    <property type="evidence" value="ECO:0007669"/>
    <property type="project" value="InterPro"/>
</dbReference>
<proteinExistence type="predicted"/>
<dbReference type="PROSITE" id="PS51885">
    <property type="entry name" value="NEPRILYSIN"/>
    <property type="match status" value="1"/>
</dbReference>
<dbReference type="SUPFAM" id="SSF55486">
    <property type="entry name" value="Metalloproteases ('zincins'), catalytic domain"/>
    <property type="match status" value="1"/>
</dbReference>
<evidence type="ECO:0000313" key="2">
    <source>
        <dbReference type="EMBL" id="KAH9366412.1"/>
    </source>
</evidence>
<dbReference type="PANTHER" id="PTHR11733">
    <property type="entry name" value="ZINC METALLOPROTEASE FAMILY M13 NEPRILYSIN-RELATED"/>
    <property type="match status" value="1"/>
</dbReference>
<dbReference type="InterPro" id="IPR000718">
    <property type="entry name" value="Peptidase_M13"/>
</dbReference>
<evidence type="ECO:0000259" key="1">
    <source>
        <dbReference type="Pfam" id="PF01431"/>
    </source>
</evidence>
<keyword evidence="3" id="KW-1185">Reference proteome</keyword>
<gene>
    <name evidence="2" type="ORF">HPB48_009310</name>
</gene>
<dbReference type="InterPro" id="IPR024079">
    <property type="entry name" value="MetalloPept_cat_dom_sf"/>
</dbReference>
<organism evidence="2 3">
    <name type="scientific">Haemaphysalis longicornis</name>
    <name type="common">Bush tick</name>
    <dbReference type="NCBI Taxonomy" id="44386"/>
    <lineage>
        <taxon>Eukaryota</taxon>
        <taxon>Metazoa</taxon>
        <taxon>Ecdysozoa</taxon>
        <taxon>Arthropoda</taxon>
        <taxon>Chelicerata</taxon>
        <taxon>Arachnida</taxon>
        <taxon>Acari</taxon>
        <taxon>Parasitiformes</taxon>
        <taxon>Ixodida</taxon>
        <taxon>Ixodoidea</taxon>
        <taxon>Ixodidae</taxon>
        <taxon>Haemaphysalinae</taxon>
        <taxon>Haemaphysalis</taxon>
    </lineage>
</organism>
<dbReference type="VEuPathDB" id="VectorBase:HLOH_054592"/>
<dbReference type="EMBL" id="JABSTR010000004">
    <property type="protein sequence ID" value="KAH9366412.1"/>
    <property type="molecule type" value="Genomic_DNA"/>
</dbReference>
<dbReference type="GO" id="GO:0005886">
    <property type="term" value="C:plasma membrane"/>
    <property type="evidence" value="ECO:0007669"/>
    <property type="project" value="TreeGrafter"/>
</dbReference>
<dbReference type="PANTHER" id="PTHR11733:SF241">
    <property type="entry name" value="GH26575P-RELATED"/>
    <property type="match status" value="1"/>
</dbReference>
<sequence>MDTKLRAINQLVTLSFRLSAENRFLDAVLHASEGIAEGNEAPFLQSWVEARQFLDSWNGTSKYQLPHAMRRTLSSTLVYYDLATHSVVLSPALLVPPFYYSHGTKAMDFGGLDFLLAQHLILALVQSAHSWSGNVSIPWLPLRQPDDELWRRRHQCVCTDDKSEDCFWFPSTPALDVLLNALGAIDDVAIEGMERFTAQQVLLITACHVTCKRESSPRSSTDNVRSFSSECNAAVRNLPAFAKAFRCPRGSNMNPVKKCAFF</sequence>
<accession>A0A9J6FWH8</accession>
<evidence type="ECO:0000313" key="3">
    <source>
        <dbReference type="Proteomes" id="UP000821853"/>
    </source>
</evidence>
<protein>
    <recommendedName>
        <fullName evidence="1">Peptidase M13 C-terminal domain-containing protein</fullName>
    </recommendedName>
</protein>
<dbReference type="GO" id="GO:0016485">
    <property type="term" value="P:protein processing"/>
    <property type="evidence" value="ECO:0007669"/>
    <property type="project" value="TreeGrafter"/>
</dbReference>
<feature type="domain" description="Peptidase M13 C-terminal" evidence="1">
    <location>
        <begin position="187"/>
        <end position="259"/>
    </location>
</feature>
<dbReference type="Proteomes" id="UP000821853">
    <property type="component" value="Chromosome 2"/>
</dbReference>
<dbReference type="OrthoDB" id="6475849at2759"/>
<comment type="caution">
    <text evidence="2">The sequence shown here is derived from an EMBL/GenBank/DDBJ whole genome shotgun (WGS) entry which is preliminary data.</text>
</comment>
<name>A0A9J6FWH8_HAELO</name>
<dbReference type="InterPro" id="IPR018497">
    <property type="entry name" value="Peptidase_M13_C"/>
</dbReference>
<dbReference type="Pfam" id="PF01431">
    <property type="entry name" value="Peptidase_M13"/>
    <property type="match status" value="1"/>
</dbReference>